<evidence type="ECO:0000256" key="3">
    <source>
        <dbReference type="SAM" id="MobiDB-lite"/>
    </source>
</evidence>
<dbReference type="SUPFAM" id="SSF100950">
    <property type="entry name" value="NagB/RpiA/CoA transferase-like"/>
    <property type="match status" value="1"/>
</dbReference>
<keyword evidence="5" id="KW-1185">Reference proteome</keyword>
<dbReference type="Proteomes" id="UP000230750">
    <property type="component" value="Unassembled WGS sequence"/>
</dbReference>
<dbReference type="OrthoDB" id="433414at2759"/>
<dbReference type="InterPro" id="IPR002698">
    <property type="entry name" value="FTHF_cligase"/>
</dbReference>
<dbReference type="Gene3D" id="3.30.70.330">
    <property type="match status" value="1"/>
</dbReference>
<dbReference type="PANTHER" id="PTHR13017:SF0">
    <property type="entry name" value="METHENYLTETRAHYDROFOLATE SYNTHASE DOMAIN-CONTAINING PROTEIN"/>
    <property type="match status" value="1"/>
</dbReference>
<dbReference type="InterPro" id="IPR035979">
    <property type="entry name" value="RBD_domain_sf"/>
</dbReference>
<dbReference type="InterPro" id="IPR037171">
    <property type="entry name" value="NagB/RpiA_transferase-like"/>
</dbReference>
<dbReference type="GO" id="GO:0003723">
    <property type="term" value="F:RNA binding"/>
    <property type="evidence" value="ECO:0007669"/>
    <property type="project" value="UniProtKB-KW"/>
</dbReference>
<dbReference type="SUPFAM" id="SSF54928">
    <property type="entry name" value="RNA-binding domain, RBD"/>
    <property type="match status" value="1"/>
</dbReference>
<comment type="caution">
    <text evidence="4">The sequence shown here is derived from an EMBL/GenBank/DDBJ whole genome shotgun (WGS) entry which is preliminary data.</text>
</comment>
<gene>
    <name evidence="4" type="ORF">BSL78_00691</name>
</gene>
<feature type="non-terminal residue" evidence="4">
    <location>
        <position position="455"/>
    </location>
</feature>
<accession>A0A2G8LQ80</accession>
<dbReference type="GO" id="GO:0005737">
    <property type="term" value="C:cytoplasm"/>
    <property type="evidence" value="ECO:0007669"/>
    <property type="project" value="TreeGrafter"/>
</dbReference>
<dbReference type="InterPro" id="IPR012677">
    <property type="entry name" value="Nucleotide-bd_a/b_plait_sf"/>
</dbReference>
<reference evidence="4 5" key="1">
    <citation type="journal article" date="2017" name="PLoS Biol.">
        <title>The sea cucumber genome provides insights into morphological evolution and visceral regeneration.</title>
        <authorList>
            <person name="Zhang X."/>
            <person name="Sun L."/>
            <person name="Yuan J."/>
            <person name="Sun Y."/>
            <person name="Gao Y."/>
            <person name="Zhang L."/>
            <person name="Li S."/>
            <person name="Dai H."/>
            <person name="Hamel J.F."/>
            <person name="Liu C."/>
            <person name="Yu Y."/>
            <person name="Liu S."/>
            <person name="Lin W."/>
            <person name="Guo K."/>
            <person name="Jin S."/>
            <person name="Xu P."/>
            <person name="Storey K.B."/>
            <person name="Huan P."/>
            <person name="Zhang T."/>
            <person name="Zhou Y."/>
            <person name="Zhang J."/>
            <person name="Lin C."/>
            <person name="Li X."/>
            <person name="Xing L."/>
            <person name="Huo D."/>
            <person name="Sun M."/>
            <person name="Wang L."/>
            <person name="Mercier A."/>
            <person name="Li F."/>
            <person name="Yang H."/>
            <person name="Xiang J."/>
        </authorList>
    </citation>
    <scope>NUCLEOTIDE SEQUENCE [LARGE SCALE GENOMIC DNA]</scope>
    <source>
        <strain evidence="4">Shaxun</strain>
        <tissue evidence="4">Muscle</tissue>
    </source>
</reference>
<feature type="region of interest" description="Disordered" evidence="3">
    <location>
        <begin position="287"/>
        <end position="374"/>
    </location>
</feature>
<dbReference type="AlphaFoldDB" id="A0A2G8LQ80"/>
<feature type="compositionally biased region" description="Basic and acidic residues" evidence="3">
    <location>
        <begin position="314"/>
        <end position="323"/>
    </location>
</feature>
<evidence type="ECO:0000256" key="1">
    <source>
        <dbReference type="ARBA" id="ARBA00015518"/>
    </source>
</evidence>
<dbReference type="Pfam" id="PF01812">
    <property type="entry name" value="5-FTHF_cyc-lig"/>
    <property type="match status" value="1"/>
</dbReference>
<protein>
    <recommendedName>
        <fullName evidence="1">Methenyltetrahydrofolate synthase domain-containing protein</fullName>
    </recommendedName>
</protein>
<dbReference type="InterPro" id="IPR024185">
    <property type="entry name" value="FTHF_cligase-like_sf"/>
</dbReference>
<feature type="compositionally biased region" description="Basic and acidic residues" evidence="3">
    <location>
        <begin position="351"/>
        <end position="360"/>
    </location>
</feature>
<evidence type="ECO:0000256" key="2">
    <source>
        <dbReference type="ARBA" id="ARBA00022884"/>
    </source>
</evidence>
<evidence type="ECO:0000313" key="5">
    <source>
        <dbReference type="Proteomes" id="UP000230750"/>
    </source>
</evidence>
<keyword evidence="2" id="KW-0694">RNA-binding</keyword>
<name>A0A2G8LQ80_STIJA</name>
<dbReference type="PANTHER" id="PTHR13017">
    <property type="entry name" value="5-FORMYLTETRAHYDROFOLATE CYCLO-LIGASE-RELATED"/>
    <property type="match status" value="1"/>
</dbReference>
<organism evidence="4 5">
    <name type="scientific">Stichopus japonicus</name>
    <name type="common">Sea cucumber</name>
    <dbReference type="NCBI Taxonomy" id="307972"/>
    <lineage>
        <taxon>Eukaryota</taxon>
        <taxon>Metazoa</taxon>
        <taxon>Echinodermata</taxon>
        <taxon>Eleutherozoa</taxon>
        <taxon>Echinozoa</taxon>
        <taxon>Holothuroidea</taxon>
        <taxon>Aspidochirotacea</taxon>
        <taxon>Aspidochirotida</taxon>
        <taxon>Stichopodidae</taxon>
        <taxon>Apostichopus</taxon>
    </lineage>
</organism>
<dbReference type="STRING" id="307972.A0A2G8LQ80"/>
<feature type="non-terminal residue" evidence="4">
    <location>
        <position position="1"/>
    </location>
</feature>
<proteinExistence type="predicted"/>
<dbReference type="EMBL" id="MRZV01000013">
    <property type="protein sequence ID" value="PIK62372.1"/>
    <property type="molecule type" value="Genomic_DNA"/>
</dbReference>
<evidence type="ECO:0000313" key="4">
    <source>
        <dbReference type="EMBL" id="PIK62372.1"/>
    </source>
</evidence>
<feature type="compositionally biased region" description="Acidic residues" evidence="3">
    <location>
        <begin position="337"/>
        <end position="350"/>
    </location>
</feature>
<dbReference type="Gene3D" id="3.40.50.10420">
    <property type="entry name" value="NagB/RpiA/CoA transferase-like"/>
    <property type="match status" value="1"/>
</dbReference>
<sequence length="455" mass="51615">AAQRLRHIILSLLTNWLNKMDVDSQEKMSDEKAVIENGEGEEEAKPTDITKAGIRQKIWDHIEENDLADFPRPVHNRIPNFKDSNAAAEKLSDLDQFKDAKTIKVNPDKPQEQARFLTLEAGKTLLVPTPRMRRGLFNRVVLPPGADKTTMRECCSFQGIKVNSASVGIAEEYSVDLVIIGSVAVSESGLRIGKGEGFADLEFAIMSAAGAVNDNTVVVTTVHDCQVTEIPESLIQPHDLTVDYILTPTRVIKCSGDIRQRPKGIIWSMLTEEKFRSIPILKELREKDKEAGIDTQLKPSEESDTPRKNRRQRNRDGNRENRPRRQRITRAARRDGDDDNEEPEEQEEEEMQKKKDENRRSRNSKRRGPPECPPGCRIFVGGVTRRTRVSEFKMAIRAKGVYPRRVIWRGARGFCFLEFDVPDKIAEDVELLGEIIFNNVKLRPQVAIDRGLEGD</sequence>
<dbReference type="FunFam" id="3.40.50.10420:FF:000001">
    <property type="entry name" value="Methenyltetrahydrofolate synthase domain-containing protein"/>
    <property type="match status" value="1"/>
</dbReference>